<accession>A0ABM6LUJ5</accession>
<evidence type="ECO:0008006" key="3">
    <source>
        <dbReference type="Google" id="ProtNLM"/>
    </source>
</evidence>
<dbReference type="EMBL" id="CP022133">
    <property type="protein sequence ID" value="ASG66290.1"/>
    <property type="molecule type" value="Genomic_DNA"/>
</dbReference>
<name>A0ABM6LUJ5_9GAMM</name>
<proteinExistence type="predicted"/>
<evidence type="ECO:0000313" key="2">
    <source>
        <dbReference type="Proteomes" id="UP000197717"/>
    </source>
</evidence>
<reference evidence="1 2" key="1">
    <citation type="submission" date="2017-06" db="EMBL/GenBank/DDBJ databases">
        <title>Complete genome sequence of Idiomarina piscisalsi strain 10PY1A isolated from soil of Soudi Arabia.</title>
        <authorList>
            <person name="Kim M.-C."/>
            <person name="Jung B.K."/>
            <person name="Budiyanto F."/>
            <person name="Nzila A."/>
            <person name="Shin J.-H."/>
        </authorList>
    </citation>
    <scope>NUCLEOTIDE SEQUENCE [LARGE SCALE GENOMIC DNA]</scope>
    <source>
        <strain evidence="1 2">10PY1A</strain>
    </source>
</reference>
<sequence length="135" mass="15076">MVTIMAELKFDSSPVAYNALTEKSLPLQEKKDKVIDTVQQIKQEGQIKTDSSKVDEQSVADVVEEMNQSDAIRNTSLQFVIEERGDPPVVKVMDRDSGEMIRQIPSELVVKLSKALDEMADNKGNTSGFLFDKQV</sequence>
<dbReference type="Gene3D" id="3.30.160.170">
    <property type="entry name" value="FlaG-like"/>
    <property type="match status" value="1"/>
</dbReference>
<evidence type="ECO:0000313" key="1">
    <source>
        <dbReference type="EMBL" id="ASG66290.1"/>
    </source>
</evidence>
<dbReference type="PANTHER" id="PTHR37166">
    <property type="entry name" value="PROTEIN FLAG"/>
    <property type="match status" value="1"/>
</dbReference>
<keyword evidence="2" id="KW-1185">Reference proteome</keyword>
<dbReference type="PANTHER" id="PTHR37166:SF1">
    <property type="entry name" value="PROTEIN FLAG"/>
    <property type="match status" value="1"/>
</dbReference>
<dbReference type="InterPro" id="IPR005186">
    <property type="entry name" value="FlaG"/>
</dbReference>
<dbReference type="Proteomes" id="UP000197717">
    <property type="component" value="Chromosome"/>
</dbReference>
<dbReference type="Pfam" id="PF03646">
    <property type="entry name" value="FlaG"/>
    <property type="match status" value="1"/>
</dbReference>
<protein>
    <recommendedName>
        <fullName evidence="3">Flagellar biosynthesis protein FlaG</fullName>
    </recommendedName>
</protein>
<dbReference type="SUPFAM" id="SSF160214">
    <property type="entry name" value="FlaG-like"/>
    <property type="match status" value="1"/>
</dbReference>
<dbReference type="InterPro" id="IPR035924">
    <property type="entry name" value="FlaG-like_sf"/>
</dbReference>
<organism evidence="1 2">
    <name type="scientific">Idiomarina piscisalsi</name>
    <dbReference type="NCBI Taxonomy" id="1096243"/>
    <lineage>
        <taxon>Bacteria</taxon>
        <taxon>Pseudomonadati</taxon>
        <taxon>Pseudomonadota</taxon>
        <taxon>Gammaproteobacteria</taxon>
        <taxon>Alteromonadales</taxon>
        <taxon>Idiomarinaceae</taxon>
        <taxon>Idiomarina</taxon>
    </lineage>
</organism>
<gene>
    <name evidence="1" type="ORF">CEW91_09130</name>
</gene>